<dbReference type="NCBIfam" id="TIGR01489">
    <property type="entry name" value="DKMTPPase-SF"/>
    <property type="match status" value="1"/>
</dbReference>
<dbReference type="InterPro" id="IPR036412">
    <property type="entry name" value="HAD-like_sf"/>
</dbReference>
<comment type="caution">
    <text evidence="5">The sequence shown here is derived from an EMBL/GenBank/DDBJ whole genome shotgun (WGS) entry which is preliminary data.</text>
</comment>
<gene>
    <name evidence="5" type="ORF">NDN08_001809</name>
</gene>
<dbReference type="InterPro" id="IPR016965">
    <property type="entry name" value="Pase_PHOSPHO-typ"/>
</dbReference>
<evidence type="ECO:0000256" key="1">
    <source>
        <dbReference type="ARBA" id="ARBA00001946"/>
    </source>
</evidence>
<dbReference type="GO" id="GO:0016791">
    <property type="term" value="F:phosphatase activity"/>
    <property type="evidence" value="ECO:0007669"/>
    <property type="project" value="InterPro"/>
</dbReference>
<name>A0AAV8UW75_9RHOD</name>
<keyword evidence="6" id="KW-1185">Reference proteome</keyword>
<dbReference type="InterPro" id="IPR023214">
    <property type="entry name" value="HAD_sf"/>
</dbReference>
<keyword evidence="2" id="KW-0479">Metal-binding</keyword>
<comment type="cofactor">
    <cofactor evidence="1">
        <name>Mg(2+)</name>
        <dbReference type="ChEBI" id="CHEBI:18420"/>
    </cofactor>
</comment>
<evidence type="ECO:0000256" key="2">
    <source>
        <dbReference type="ARBA" id="ARBA00022723"/>
    </source>
</evidence>
<dbReference type="PANTHER" id="PTHR20889">
    <property type="entry name" value="PHOSPHATASE, ORPHAN 1, 2"/>
    <property type="match status" value="1"/>
</dbReference>
<proteinExistence type="predicted"/>
<dbReference type="InterPro" id="IPR006384">
    <property type="entry name" value="HAD_hydro_PyrdxlP_Pase-like"/>
</dbReference>
<dbReference type="EMBL" id="JAMWBK010000005">
    <property type="protein sequence ID" value="KAJ8905302.1"/>
    <property type="molecule type" value="Genomic_DNA"/>
</dbReference>
<evidence type="ECO:0000313" key="5">
    <source>
        <dbReference type="EMBL" id="KAJ8905302.1"/>
    </source>
</evidence>
<dbReference type="Pfam" id="PF06888">
    <property type="entry name" value="Put_Phosphatase"/>
    <property type="match status" value="1"/>
</dbReference>
<protein>
    <submittedName>
        <fullName evidence="5">Uncharacterized protein</fullName>
    </submittedName>
</protein>
<evidence type="ECO:0000256" key="3">
    <source>
        <dbReference type="ARBA" id="ARBA00022801"/>
    </source>
</evidence>
<dbReference type="PANTHER" id="PTHR20889:SF12">
    <property type="entry name" value="LP01149P"/>
    <property type="match status" value="1"/>
</dbReference>
<organism evidence="5 6">
    <name type="scientific">Rhodosorus marinus</name>
    <dbReference type="NCBI Taxonomy" id="101924"/>
    <lineage>
        <taxon>Eukaryota</taxon>
        <taxon>Rhodophyta</taxon>
        <taxon>Stylonematophyceae</taxon>
        <taxon>Stylonematales</taxon>
        <taxon>Stylonemataceae</taxon>
        <taxon>Rhodosorus</taxon>
    </lineage>
</organism>
<accession>A0AAV8UW75</accession>
<dbReference type="Proteomes" id="UP001157974">
    <property type="component" value="Unassembled WGS sequence"/>
</dbReference>
<dbReference type="GO" id="GO:0046872">
    <property type="term" value="F:metal ion binding"/>
    <property type="evidence" value="ECO:0007669"/>
    <property type="project" value="UniProtKB-KW"/>
</dbReference>
<evidence type="ECO:0000256" key="4">
    <source>
        <dbReference type="ARBA" id="ARBA00022842"/>
    </source>
</evidence>
<evidence type="ECO:0000313" key="6">
    <source>
        <dbReference type="Proteomes" id="UP001157974"/>
    </source>
</evidence>
<keyword evidence="4" id="KW-0460">Magnesium</keyword>
<reference evidence="5 6" key="1">
    <citation type="journal article" date="2023" name="Nat. Commun.">
        <title>Origin of minicircular mitochondrial genomes in red algae.</title>
        <authorList>
            <person name="Lee Y."/>
            <person name="Cho C.H."/>
            <person name="Lee Y.M."/>
            <person name="Park S.I."/>
            <person name="Yang J.H."/>
            <person name="West J.A."/>
            <person name="Bhattacharya D."/>
            <person name="Yoon H.S."/>
        </authorList>
    </citation>
    <scope>NUCLEOTIDE SEQUENCE [LARGE SCALE GENOMIC DNA]</scope>
    <source>
        <strain evidence="5 6">CCMP1338</strain>
        <tissue evidence="5">Whole cell</tissue>
    </source>
</reference>
<dbReference type="Gene3D" id="3.40.50.1000">
    <property type="entry name" value="HAD superfamily/HAD-like"/>
    <property type="match status" value="1"/>
</dbReference>
<dbReference type="AlphaFoldDB" id="A0AAV8UW75"/>
<keyword evidence="3" id="KW-0378">Hydrolase</keyword>
<sequence>MEGSADTTWLVFDFDNTLIDENSDYFVFERLGSDILDTLRDRTRSVGFTQAVDECLAILWNRGISVHDLRKELGNISVNAKLAGALLQTRSVVSERCMIVSDANTEYIRTILKRNGLDDGVFERIVTNPSFLESDRLRVKPFDNNNGTCRRCPENLCKGRVIEDFREKRNELSASAAVKAAGLEPWIDRGLNQLPTDTAIAESVELDIQ</sequence>
<dbReference type="NCBIfam" id="TIGR01488">
    <property type="entry name" value="HAD-SF-IB"/>
    <property type="match status" value="1"/>
</dbReference>
<dbReference type="SUPFAM" id="SSF56784">
    <property type="entry name" value="HAD-like"/>
    <property type="match status" value="1"/>
</dbReference>